<keyword evidence="11" id="KW-1185">Reference proteome</keyword>
<feature type="binding site" evidence="8">
    <location>
        <position position="5"/>
    </location>
    <ligand>
        <name>Mg(2+)</name>
        <dbReference type="ChEBI" id="CHEBI:18420"/>
    </ligand>
</feature>
<keyword evidence="8" id="KW-0800">Toxin</keyword>
<evidence type="ECO:0000256" key="2">
    <source>
        <dbReference type="ARBA" id="ARBA00022649"/>
    </source>
</evidence>
<accession>A0A2A2EXJ5</accession>
<dbReference type="CDD" id="cd18745">
    <property type="entry name" value="PIN_VapC4-5_FitB-like"/>
    <property type="match status" value="1"/>
</dbReference>
<evidence type="ECO:0000256" key="6">
    <source>
        <dbReference type="ARBA" id="ARBA00022842"/>
    </source>
</evidence>
<evidence type="ECO:0000259" key="9">
    <source>
        <dbReference type="Pfam" id="PF01850"/>
    </source>
</evidence>
<evidence type="ECO:0000256" key="4">
    <source>
        <dbReference type="ARBA" id="ARBA00022723"/>
    </source>
</evidence>
<dbReference type="PANTHER" id="PTHR33653">
    <property type="entry name" value="RIBONUCLEASE VAPC2"/>
    <property type="match status" value="1"/>
</dbReference>
<organism evidence="10 11">
    <name type="scientific">Halovibrio salipaludis</name>
    <dbReference type="NCBI Taxonomy" id="2032626"/>
    <lineage>
        <taxon>Bacteria</taxon>
        <taxon>Pseudomonadati</taxon>
        <taxon>Pseudomonadota</taxon>
        <taxon>Gammaproteobacteria</taxon>
        <taxon>Oceanospirillales</taxon>
        <taxon>Halomonadaceae</taxon>
        <taxon>Halovibrio</taxon>
    </lineage>
</organism>
<feature type="binding site" evidence="8">
    <location>
        <position position="96"/>
    </location>
    <ligand>
        <name>Mg(2+)</name>
        <dbReference type="ChEBI" id="CHEBI:18420"/>
    </ligand>
</feature>
<dbReference type="SUPFAM" id="SSF88723">
    <property type="entry name" value="PIN domain-like"/>
    <property type="match status" value="1"/>
</dbReference>
<dbReference type="OrthoDB" id="9796690at2"/>
<evidence type="ECO:0000256" key="3">
    <source>
        <dbReference type="ARBA" id="ARBA00022722"/>
    </source>
</evidence>
<comment type="caution">
    <text evidence="10">The sequence shown here is derived from an EMBL/GenBank/DDBJ whole genome shotgun (WGS) entry which is preliminary data.</text>
</comment>
<keyword evidence="6 8" id="KW-0460">Magnesium</keyword>
<evidence type="ECO:0000313" key="11">
    <source>
        <dbReference type="Proteomes" id="UP000218896"/>
    </source>
</evidence>
<dbReference type="InterPro" id="IPR022907">
    <property type="entry name" value="VapC_family"/>
</dbReference>
<evidence type="ECO:0000256" key="8">
    <source>
        <dbReference type="HAMAP-Rule" id="MF_00265"/>
    </source>
</evidence>
<evidence type="ECO:0000256" key="7">
    <source>
        <dbReference type="ARBA" id="ARBA00038093"/>
    </source>
</evidence>
<keyword evidence="4 8" id="KW-0479">Metal-binding</keyword>
<protein>
    <recommendedName>
        <fullName evidence="8">Ribonuclease VapC</fullName>
        <shortName evidence="8">RNase VapC</shortName>
        <ecNumber evidence="8">3.1.-.-</ecNumber>
    </recommendedName>
    <alternativeName>
        <fullName evidence="8">Toxin VapC</fullName>
    </alternativeName>
</protein>
<name>A0A2A2EXJ5_9GAMM</name>
<dbReference type="InterPro" id="IPR050556">
    <property type="entry name" value="Type_II_TA_system_RNase"/>
</dbReference>
<reference evidence="10 11" key="1">
    <citation type="submission" date="2017-08" db="EMBL/GenBank/DDBJ databases">
        <title>Halovibrio sewagensis sp. nov., isolated from wastewater of high salinity.</title>
        <authorList>
            <person name="Dong X."/>
            <person name="Zhang G."/>
        </authorList>
    </citation>
    <scope>NUCLEOTIDE SEQUENCE [LARGE SCALE GENOMIC DNA]</scope>
    <source>
        <strain evidence="10 11">YL5-2</strain>
    </source>
</reference>
<dbReference type="GO" id="GO:0000287">
    <property type="term" value="F:magnesium ion binding"/>
    <property type="evidence" value="ECO:0007669"/>
    <property type="project" value="UniProtKB-UniRule"/>
</dbReference>
<comment type="cofactor">
    <cofactor evidence="1 8">
        <name>Mg(2+)</name>
        <dbReference type="ChEBI" id="CHEBI:18420"/>
    </cofactor>
</comment>
<dbReference type="RefSeq" id="WP_095618451.1">
    <property type="nucleotide sequence ID" value="NZ_NSKD01000008.1"/>
</dbReference>
<evidence type="ECO:0000256" key="5">
    <source>
        <dbReference type="ARBA" id="ARBA00022801"/>
    </source>
</evidence>
<dbReference type="Proteomes" id="UP000218896">
    <property type="component" value="Unassembled WGS sequence"/>
</dbReference>
<keyword evidence="2 8" id="KW-1277">Toxin-antitoxin system</keyword>
<sequence>MWVLDTNTLIYFFKGEGRVAERMLERAPQDIGIPSIVLYELQVGIAKSSSPEKRSKQLAELTSVVQVLPFHQREATAAAEIRAALESEGHPIGPYDTLIAGTALAHGAILVSRNRNEFERIEQLRLEDWF</sequence>
<dbReference type="HAMAP" id="MF_00265">
    <property type="entry name" value="VapC_Nob1"/>
    <property type="match status" value="1"/>
</dbReference>
<dbReference type="PANTHER" id="PTHR33653:SF1">
    <property type="entry name" value="RIBONUCLEASE VAPC2"/>
    <property type="match status" value="1"/>
</dbReference>
<comment type="similarity">
    <text evidence="7 8">Belongs to the PINc/VapC protein family.</text>
</comment>
<dbReference type="EC" id="3.1.-.-" evidence="8"/>
<comment type="function">
    <text evidence="8">Toxic component of a toxin-antitoxin (TA) system. An RNase.</text>
</comment>
<evidence type="ECO:0000313" key="10">
    <source>
        <dbReference type="EMBL" id="PAU77886.1"/>
    </source>
</evidence>
<keyword evidence="3 8" id="KW-0540">Nuclease</keyword>
<dbReference type="GO" id="GO:0090729">
    <property type="term" value="F:toxin activity"/>
    <property type="evidence" value="ECO:0007669"/>
    <property type="project" value="UniProtKB-KW"/>
</dbReference>
<dbReference type="EMBL" id="NSKD01000008">
    <property type="protein sequence ID" value="PAU77886.1"/>
    <property type="molecule type" value="Genomic_DNA"/>
</dbReference>
<dbReference type="AlphaFoldDB" id="A0A2A2EXJ5"/>
<evidence type="ECO:0000256" key="1">
    <source>
        <dbReference type="ARBA" id="ARBA00001946"/>
    </source>
</evidence>
<gene>
    <name evidence="8" type="primary">vapC</name>
    <name evidence="10" type="ORF">CK501_14445</name>
</gene>
<dbReference type="GO" id="GO:0004540">
    <property type="term" value="F:RNA nuclease activity"/>
    <property type="evidence" value="ECO:0007669"/>
    <property type="project" value="InterPro"/>
</dbReference>
<dbReference type="InterPro" id="IPR002716">
    <property type="entry name" value="PIN_dom"/>
</dbReference>
<dbReference type="InterPro" id="IPR029060">
    <property type="entry name" value="PIN-like_dom_sf"/>
</dbReference>
<dbReference type="Pfam" id="PF01850">
    <property type="entry name" value="PIN"/>
    <property type="match status" value="1"/>
</dbReference>
<proteinExistence type="inferred from homology"/>
<dbReference type="Gene3D" id="3.40.50.1010">
    <property type="entry name" value="5'-nuclease"/>
    <property type="match status" value="1"/>
</dbReference>
<keyword evidence="5 8" id="KW-0378">Hydrolase</keyword>
<dbReference type="GO" id="GO:0016787">
    <property type="term" value="F:hydrolase activity"/>
    <property type="evidence" value="ECO:0007669"/>
    <property type="project" value="UniProtKB-KW"/>
</dbReference>
<feature type="domain" description="PIN" evidence="9">
    <location>
        <begin position="3"/>
        <end position="122"/>
    </location>
</feature>